<dbReference type="AlphaFoldDB" id="A0A9N7UZ64"/>
<reference evidence="1" key="1">
    <citation type="submission" date="2020-03" db="EMBL/GenBank/DDBJ databases">
        <authorList>
            <person name="Weist P."/>
        </authorList>
    </citation>
    <scope>NUCLEOTIDE SEQUENCE</scope>
</reference>
<proteinExistence type="predicted"/>
<gene>
    <name evidence="1" type="ORF">PLEPLA_LOCUS30061</name>
</gene>
<evidence type="ECO:0000313" key="2">
    <source>
        <dbReference type="Proteomes" id="UP001153269"/>
    </source>
</evidence>
<dbReference type="Proteomes" id="UP001153269">
    <property type="component" value="Unassembled WGS sequence"/>
</dbReference>
<comment type="caution">
    <text evidence="1">The sequence shown here is derived from an EMBL/GenBank/DDBJ whole genome shotgun (WGS) entry which is preliminary data.</text>
</comment>
<organism evidence="1 2">
    <name type="scientific">Pleuronectes platessa</name>
    <name type="common">European plaice</name>
    <dbReference type="NCBI Taxonomy" id="8262"/>
    <lineage>
        <taxon>Eukaryota</taxon>
        <taxon>Metazoa</taxon>
        <taxon>Chordata</taxon>
        <taxon>Craniata</taxon>
        <taxon>Vertebrata</taxon>
        <taxon>Euteleostomi</taxon>
        <taxon>Actinopterygii</taxon>
        <taxon>Neopterygii</taxon>
        <taxon>Teleostei</taxon>
        <taxon>Neoteleostei</taxon>
        <taxon>Acanthomorphata</taxon>
        <taxon>Carangaria</taxon>
        <taxon>Pleuronectiformes</taxon>
        <taxon>Pleuronectoidei</taxon>
        <taxon>Pleuronectidae</taxon>
        <taxon>Pleuronectes</taxon>
    </lineage>
</organism>
<protein>
    <submittedName>
        <fullName evidence="1">Uncharacterized protein</fullName>
    </submittedName>
</protein>
<keyword evidence="2" id="KW-1185">Reference proteome</keyword>
<accession>A0A9N7UZ64</accession>
<name>A0A9N7UZ64_PLEPL</name>
<dbReference type="EMBL" id="CADEAL010002835">
    <property type="protein sequence ID" value="CAB1442388.1"/>
    <property type="molecule type" value="Genomic_DNA"/>
</dbReference>
<sequence>MPSTNKQRLHLNSANSGARYRLRQLQYNETPWCSKSHQSLLDGWPPSASQRGESESDNDLDCFPQGRAGDVLAHSPAVLQWRGSPKKGAGYASSHTRRRLVTFPMSQNHQMGHFQFLLLPFTHWLVAENTLDSRQGWKGESKNLYSYFTMRITAVCASDSRLKGLSSFLHNSNSSSLWKDKP</sequence>
<evidence type="ECO:0000313" key="1">
    <source>
        <dbReference type="EMBL" id="CAB1442388.1"/>
    </source>
</evidence>